<proteinExistence type="predicted"/>
<dbReference type="InterPro" id="IPR006199">
    <property type="entry name" value="LexA_DNA-bd_dom"/>
</dbReference>
<dbReference type="PANTHER" id="PTHR33516">
    <property type="entry name" value="LEXA REPRESSOR"/>
    <property type="match status" value="1"/>
</dbReference>
<organism evidence="2">
    <name type="scientific">Salmonella enterica subsp. enterica serovar Panama</name>
    <dbReference type="NCBI Taxonomy" id="29472"/>
    <lineage>
        <taxon>Bacteria</taxon>
        <taxon>Pseudomonadati</taxon>
        <taxon>Pseudomonadota</taxon>
        <taxon>Gammaproteobacteria</taxon>
        <taxon>Enterobacterales</taxon>
        <taxon>Enterobacteriaceae</taxon>
        <taxon>Salmonella</taxon>
    </lineage>
</organism>
<dbReference type="InterPro" id="IPR050077">
    <property type="entry name" value="LexA_repressor"/>
</dbReference>
<dbReference type="SUPFAM" id="SSF46785">
    <property type="entry name" value="Winged helix' DNA-binding domain"/>
    <property type="match status" value="1"/>
</dbReference>
<dbReference type="Gene3D" id="1.10.10.10">
    <property type="entry name" value="Winged helix-like DNA-binding domain superfamily/Winged helix DNA-binding domain"/>
    <property type="match status" value="1"/>
</dbReference>
<feature type="domain" description="LexA repressor DNA-binding" evidence="1">
    <location>
        <begin position="1"/>
        <end position="65"/>
    </location>
</feature>
<dbReference type="EMBL" id="AAMJPF010000061">
    <property type="protein sequence ID" value="EDI0274366.1"/>
    <property type="molecule type" value="Genomic_DNA"/>
</dbReference>
<sequence length="106" mass="11781">MTNLTARQQQALDLLIAFRQEHGYPPTVLEMSEMLGCRSHNAAAEHLRALERKGVITRVRGVSRGIYVNALNPECEATELLRALVAGEENARDRAIAYLHDRGITA</sequence>
<accession>A0A636GG53</accession>
<gene>
    <name evidence="2" type="ORF">CC707_25210</name>
</gene>
<dbReference type="GO" id="GO:0006508">
    <property type="term" value="P:proteolysis"/>
    <property type="evidence" value="ECO:0007669"/>
    <property type="project" value="InterPro"/>
</dbReference>
<comment type="caution">
    <text evidence="2">The sequence shown here is derived from an EMBL/GenBank/DDBJ whole genome shotgun (WGS) entry which is preliminary data.</text>
</comment>
<dbReference type="PANTHER" id="PTHR33516:SF2">
    <property type="entry name" value="LEXA REPRESSOR-RELATED"/>
    <property type="match status" value="1"/>
</dbReference>
<dbReference type="InterPro" id="IPR036388">
    <property type="entry name" value="WH-like_DNA-bd_sf"/>
</dbReference>
<evidence type="ECO:0000259" key="1">
    <source>
        <dbReference type="Pfam" id="PF01726"/>
    </source>
</evidence>
<dbReference type="GO" id="GO:0004252">
    <property type="term" value="F:serine-type endopeptidase activity"/>
    <property type="evidence" value="ECO:0007669"/>
    <property type="project" value="InterPro"/>
</dbReference>
<evidence type="ECO:0000313" key="2">
    <source>
        <dbReference type="EMBL" id="EDI0274366.1"/>
    </source>
</evidence>
<dbReference type="InterPro" id="IPR036390">
    <property type="entry name" value="WH_DNA-bd_sf"/>
</dbReference>
<protein>
    <submittedName>
        <fullName evidence="2">LexA family transcriptional regulator</fullName>
    </submittedName>
</protein>
<name>A0A636GG53_SALET</name>
<reference evidence="2" key="1">
    <citation type="submission" date="2018-07" db="EMBL/GenBank/DDBJ databases">
        <authorList>
            <person name="Ashton P.M."/>
            <person name="Dallman T."/>
            <person name="Nair S."/>
            <person name="De Pinna E."/>
            <person name="Peters T."/>
            <person name="Grant K."/>
        </authorList>
    </citation>
    <scope>NUCLEOTIDE SEQUENCE</scope>
    <source>
        <strain evidence="2">333397</strain>
    </source>
</reference>
<dbReference type="Pfam" id="PF01726">
    <property type="entry name" value="LexA_DNA_bind"/>
    <property type="match status" value="1"/>
</dbReference>
<dbReference type="AlphaFoldDB" id="A0A636GG53"/>